<evidence type="ECO:0000259" key="4">
    <source>
        <dbReference type="Pfam" id="PF07859"/>
    </source>
</evidence>
<keyword evidence="2" id="KW-0378">Hydrolase</keyword>
<dbReference type="InterPro" id="IPR002168">
    <property type="entry name" value="Lipase_GDXG_HIS_AS"/>
</dbReference>
<dbReference type="PROSITE" id="PS01174">
    <property type="entry name" value="LIPASE_GDXG_SER"/>
    <property type="match status" value="1"/>
</dbReference>
<dbReference type="PANTHER" id="PTHR23024">
    <property type="entry name" value="ARYLACETAMIDE DEACETYLASE"/>
    <property type="match status" value="1"/>
</dbReference>
<proteinExistence type="inferred from homology"/>
<organism evidence="5">
    <name type="scientific">Arundo donax</name>
    <name type="common">Giant reed</name>
    <name type="synonym">Donax arundinaceus</name>
    <dbReference type="NCBI Taxonomy" id="35708"/>
    <lineage>
        <taxon>Eukaryota</taxon>
        <taxon>Viridiplantae</taxon>
        <taxon>Streptophyta</taxon>
        <taxon>Embryophyta</taxon>
        <taxon>Tracheophyta</taxon>
        <taxon>Spermatophyta</taxon>
        <taxon>Magnoliopsida</taxon>
        <taxon>Liliopsida</taxon>
        <taxon>Poales</taxon>
        <taxon>Poaceae</taxon>
        <taxon>PACMAD clade</taxon>
        <taxon>Arundinoideae</taxon>
        <taxon>Arundineae</taxon>
        <taxon>Arundo</taxon>
    </lineage>
</organism>
<comment type="similarity">
    <text evidence="1">Belongs to the 'GDXG' lipolytic enzyme family.</text>
</comment>
<dbReference type="PANTHER" id="PTHR23024:SF358">
    <property type="entry name" value="OS09G0460300 PROTEIN"/>
    <property type="match status" value="1"/>
</dbReference>
<dbReference type="AlphaFoldDB" id="A0A0A9GNC0"/>
<name>A0A0A9GNC0_ARUDO</name>
<sequence length="371" mass="39805">MLPMNRSCCYKIPCFGRVERRISSTSSLPKTRVDFPSQRKPSYLCKPASIPTKSKAKATPSSSMADEEVAFESPMHFRVFKSGRIERLNRPPVLPAGLDEATGVTSKDVVLDAATGLSVRVYLPRLQEPSRKLPVLVYFHGGAFIIESAGSATYHNYINPLAAAAGVTVVSVDYRLAPEHPLPTAYDDSWAALQWAASAQDDWIAEHGDVSRLFLAGDSAGGNIAHDMLMRASGNGGPRIEGAVLLHPWFGGNAAIEGEPEGGVAATAGLWAYVCPGAVGGADDPRMNPLAPGAPALEKLGCARMLVCAGRKDALFARCRAYYHAVTTSGWRGTAAWLESDGEEHVFFLEKPECDNAKQLMDRIVAFIDGA</sequence>
<dbReference type="Pfam" id="PF07859">
    <property type="entry name" value="Abhydrolase_3"/>
    <property type="match status" value="1"/>
</dbReference>
<dbReference type="Gene3D" id="3.40.50.1820">
    <property type="entry name" value="alpha/beta hydrolase"/>
    <property type="match status" value="1"/>
</dbReference>
<feature type="domain" description="Alpha/beta hydrolase fold-3" evidence="4">
    <location>
        <begin position="136"/>
        <end position="348"/>
    </location>
</feature>
<reference evidence="5" key="1">
    <citation type="submission" date="2014-09" db="EMBL/GenBank/DDBJ databases">
        <authorList>
            <person name="Magalhaes I.L.F."/>
            <person name="Oliveira U."/>
            <person name="Santos F.R."/>
            <person name="Vidigal T.H.D.A."/>
            <person name="Brescovit A.D."/>
            <person name="Santos A.J."/>
        </authorList>
    </citation>
    <scope>NUCLEOTIDE SEQUENCE</scope>
    <source>
        <tissue evidence="5">Shoot tissue taken approximately 20 cm above the soil surface</tissue>
    </source>
</reference>
<dbReference type="InterPro" id="IPR029058">
    <property type="entry name" value="AB_hydrolase_fold"/>
</dbReference>
<evidence type="ECO:0000313" key="5">
    <source>
        <dbReference type="EMBL" id="JAE22138.1"/>
    </source>
</evidence>
<evidence type="ECO:0000256" key="1">
    <source>
        <dbReference type="ARBA" id="ARBA00010515"/>
    </source>
</evidence>
<dbReference type="PROSITE" id="PS01173">
    <property type="entry name" value="LIPASE_GDXG_HIS"/>
    <property type="match status" value="1"/>
</dbReference>
<dbReference type="InterPro" id="IPR013094">
    <property type="entry name" value="AB_hydrolase_3"/>
</dbReference>
<dbReference type="InterPro" id="IPR050466">
    <property type="entry name" value="Carboxylest/Gibb_receptor"/>
</dbReference>
<protein>
    <recommendedName>
        <fullName evidence="4">Alpha/beta hydrolase fold-3 domain-containing protein</fullName>
    </recommendedName>
</protein>
<dbReference type="GO" id="GO:0016787">
    <property type="term" value="F:hydrolase activity"/>
    <property type="evidence" value="ECO:0007669"/>
    <property type="project" value="UniProtKB-KW"/>
</dbReference>
<dbReference type="EMBL" id="GBRH01175758">
    <property type="protein sequence ID" value="JAE22138.1"/>
    <property type="molecule type" value="Transcribed_RNA"/>
</dbReference>
<feature type="active site" evidence="3">
    <location>
        <position position="219"/>
    </location>
</feature>
<accession>A0A0A9GNC0</accession>
<evidence type="ECO:0000256" key="3">
    <source>
        <dbReference type="PROSITE-ProRule" id="PRU10038"/>
    </source>
</evidence>
<reference evidence="5" key="2">
    <citation type="journal article" date="2015" name="Data Brief">
        <title>Shoot transcriptome of the giant reed, Arundo donax.</title>
        <authorList>
            <person name="Barrero R.A."/>
            <person name="Guerrero F.D."/>
            <person name="Moolhuijzen P."/>
            <person name="Goolsby J.A."/>
            <person name="Tidwell J."/>
            <person name="Bellgard S.E."/>
            <person name="Bellgard M.I."/>
        </authorList>
    </citation>
    <scope>NUCLEOTIDE SEQUENCE</scope>
    <source>
        <tissue evidence="5">Shoot tissue taken approximately 20 cm above the soil surface</tissue>
    </source>
</reference>
<dbReference type="SUPFAM" id="SSF53474">
    <property type="entry name" value="alpha/beta-Hydrolases"/>
    <property type="match status" value="1"/>
</dbReference>
<dbReference type="InterPro" id="IPR033140">
    <property type="entry name" value="Lipase_GDXG_put_SER_AS"/>
</dbReference>
<evidence type="ECO:0000256" key="2">
    <source>
        <dbReference type="ARBA" id="ARBA00022801"/>
    </source>
</evidence>